<keyword evidence="8" id="KW-0521">NADP</keyword>
<evidence type="ECO:0000313" key="13">
    <source>
        <dbReference type="EMBL" id="WFP17740.1"/>
    </source>
</evidence>
<evidence type="ECO:0000313" key="14">
    <source>
        <dbReference type="Proteomes" id="UP001219037"/>
    </source>
</evidence>
<feature type="binding site" evidence="8">
    <location>
        <position position="163"/>
    </location>
    <ligand>
        <name>NADPH</name>
        <dbReference type="ChEBI" id="CHEBI:57783"/>
    </ligand>
</feature>
<feature type="domain" description="Glycerol-3-phosphate dehydrogenase NAD-dependent C-terminal" evidence="12">
    <location>
        <begin position="203"/>
        <end position="342"/>
    </location>
</feature>
<feature type="binding site" evidence="8">
    <location>
        <position position="129"/>
    </location>
    <ligand>
        <name>sn-glycerol 3-phosphate</name>
        <dbReference type="ChEBI" id="CHEBI:57597"/>
    </ligand>
</feature>
<comment type="caution">
    <text evidence="8">Lacks conserved residue(s) required for the propagation of feature annotation.</text>
</comment>
<evidence type="ECO:0000259" key="12">
    <source>
        <dbReference type="Pfam" id="PF07479"/>
    </source>
</evidence>
<evidence type="ECO:0000256" key="6">
    <source>
        <dbReference type="ARBA" id="ARBA00023209"/>
    </source>
</evidence>
<name>A0ABY8HAK8_9MICC</name>
<feature type="binding site" evidence="8">
    <location>
        <position position="56"/>
    </location>
    <ligand>
        <name>NADPH</name>
        <dbReference type="ChEBI" id="CHEBI:57783"/>
    </ligand>
</feature>
<comment type="similarity">
    <text evidence="1 8 9">Belongs to the NAD-dependent glycerol-3-phosphate dehydrogenase family.</text>
</comment>
<dbReference type="Gene3D" id="1.10.1040.10">
    <property type="entry name" value="N-(1-d-carboxylethyl)-l-norvaline Dehydrogenase, domain 2"/>
    <property type="match status" value="1"/>
</dbReference>
<feature type="binding site" evidence="8">
    <location>
        <position position="278"/>
    </location>
    <ligand>
        <name>NADPH</name>
        <dbReference type="ChEBI" id="CHEBI:57783"/>
    </ligand>
</feature>
<dbReference type="InterPro" id="IPR013328">
    <property type="entry name" value="6PGD_dom2"/>
</dbReference>
<feature type="binding site" evidence="8">
    <location>
        <position position="129"/>
    </location>
    <ligand>
        <name>NADPH</name>
        <dbReference type="ChEBI" id="CHEBI:57783"/>
    </ligand>
</feature>
<evidence type="ECO:0000256" key="5">
    <source>
        <dbReference type="ARBA" id="ARBA00023098"/>
    </source>
</evidence>
<dbReference type="Pfam" id="PF07479">
    <property type="entry name" value="NAD_Gly3P_dh_C"/>
    <property type="match status" value="1"/>
</dbReference>
<dbReference type="InterPro" id="IPR036291">
    <property type="entry name" value="NAD(P)-bd_dom_sf"/>
</dbReference>
<dbReference type="PROSITE" id="PS00957">
    <property type="entry name" value="NAD_G3PDH"/>
    <property type="match status" value="1"/>
</dbReference>
<feature type="binding site" evidence="8">
    <location>
        <position position="277"/>
    </location>
    <ligand>
        <name>sn-glycerol 3-phosphate</name>
        <dbReference type="ChEBI" id="CHEBI:57597"/>
    </ligand>
</feature>
<feature type="binding site" evidence="8">
    <location>
        <position position="72"/>
    </location>
    <ligand>
        <name>NADPH</name>
        <dbReference type="ChEBI" id="CHEBI:57783"/>
    </ligand>
</feature>
<keyword evidence="3 8" id="KW-0560">Oxidoreductase</keyword>
<sequence length="357" mass="37589">MSSQPAQPSAVGARELPANITVLGSGSWGTTFAKVIADAAVERGDHDLAVMLWARRDDVAAAINERHVNPEYLDEIDLPESIRATTDLKAAVEGAEVIVLAVPAQHVREQLHALKDALGEDTVIVSLVKGLERGTDERISEICASELDLDPENFAVVSGPNLAMEIARREPTATVVASASEQTAAKIAKLTNCSYFRPYRNTDVTGVEIGGVVKNVIALAVGLCDGRGFGDNSKASIITRGLAETTRLAAALGARQETMAGLAGLGDLVATCASPLSRNRTAGRFMGEGYRADELSSVMRQTAEGVKSVSAVVELAHRMRVEMPISEAMNAVVSGALDVESLATLLLARDLKSEASS</sequence>
<dbReference type="SUPFAM" id="SSF51735">
    <property type="entry name" value="NAD(P)-binding Rossmann-fold domains"/>
    <property type="match status" value="1"/>
</dbReference>
<comment type="function">
    <text evidence="8">Catalyzes the reduction of the glycolytic intermediate dihydroxyacetone phosphate (DHAP) to sn-glycerol 3-phosphate (G3P), the key precursor for phospholipid synthesis.</text>
</comment>
<keyword evidence="4 8" id="KW-0520">NAD</keyword>
<comment type="pathway">
    <text evidence="8">Membrane lipid metabolism; glycerophospholipid metabolism.</text>
</comment>
<comment type="subcellular location">
    <subcellularLocation>
        <location evidence="8">Cytoplasm</location>
    </subcellularLocation>
</comment>
<dbReference type="NCBIfam" id="NF000942">
    <property type="entry name" value="PRK00094.1-4"/>
    <property type="match status" value="1"/>
</dbReference>
<dbReference type="RefSeq" id="WP_278159453.1">
    <property type="nucleotide sequence ID" value="NZ_CP121252.1"/>
</dbReference>
<keyword evidence="14" id="KW-1185">Reference proteome</keyword>
<comment type="catalytic activity">
    <reaction evidence="8 10">
        <text>sn-glycerol 3-phosphate + NADP(+) = dihydroxyacetone phosphate + NADPH + H(+)</text>
        <dbReference type="Rhea" id="RHEA:11096"/>
        <dbReference type="ChEBI" id="CHEBI:15378"/>
        <dbReference type="ChEBI" id="CHEBI:57597"/>
        <dbReference type="ChEBI" id="CHEBI:57642"/>
        <dbReference type="ChEBI" id="CHEBI:57783"/>
        <dbReference type="ChEBI" id="CHEBI:58349"/>
        <dbReference type="EC" id="1.1.1.94"/>
    </reaction>
</comment>
<dbReference type="GO" id="GO:0047952">
    <property type="term" value="F:glycerol-3-phosphate dehydrogenase [NAD(P)+] activity"/>
    <property type="evidence" value="ECO:0007669"/>
    <property type="project" value="UniProtKB-EC"/>
</dbReference>
<evidence type="ECO:0000256" key="4">
    <source>
        <dbReference type="ARBA" id="ARBA00023027"/>
    </source>
</evidence>
<keyword evidence="2 8" id="KW-0444">Lipid biosynthesis</keyword>
<dbReference type="Pfam" id="PF01210">
    <property type="entry name" value="NAD_Gly3P_dh_N"/>
    <property type="match status" value="1"/>
</dbReference>
<feature type="binding site" evidence="8">
    <location>
        <position position="278"/>
    </location>
    <ligand>
        <name>sn-glycerol 3-phosphate</name>
        <dbReference type="ChEBI" id="CHEBI:57597"/>
    </ligand>
</feature>
<dbReference type="InterPro" id="IPR006168">
    <property type="entry name" value="G3P_DH_NAD-dep"/>
</dbReference>
<evidence type="ECO:0000256" key="1">
    <source>
        <dbReference type="ARBA" id="ARBA00011009"/>
    </source>
</evidence>
<evidence type="ECO:0000256" key="9">
    <source>
        <dbReference type="RuleBase" id="RU000437"/>
    </source>
</evidence>
<evidence type="ECO:0000256" key="3">
    <source>
        <dbReference type="ARBA" id="ARBA00023002"/>
    </source>
</evidence>
<dbReference type="PANTHER" id="PTHR11728:SF1">
    <property type="entry name" value="GLYCEROL-3-PHOSPHATE DEHYDROGENASE [NAD(+)] 2, CHLOROPLASTIC"/>
    <property type="match status" value="1"/>
</dbReference>
<dbReference type="Gene3D" id="3.40.50.720">
    <property type="entry name" value="NAD(P)-binding Rossmann-like Domain"/>
    <property type="match status" value="1"/>
</dbReference>
<feature type="binding site" evidence="8">
    <location>
        <position position="55"/>
    </location>
    <ligand>
        <name>NADPH</name>
        <dbReference type="ChEBI" id="CHEBI:57783"/>
    </ligand>
</feature>
<accession>A0ABY8HAK8</accession>
<dbReference type="EMBL" id="CP121252">
    <property type="protein sequence ID" value="WFP17740.1"/>
    <property type="molecule type" value="Genomic_DNA"/>
</dbReference>
<dbReference type="PIRSF" id="PIRSF000114">
    <property type="entry name" value="Glycerol-3-P_dh"/>
    <property type="match status" value="1"/>
</dbReference>
<feature type="active site" description="Proton acceptor" evidence="8">
    <location>
        <position position="214"/>
    </location>
</feature>
<dbReference type="PANTHER" id="PTHR11728">
    <property type="entry name" value="GLYCEROL-3-PHOSPHATE DEHYDROGENASE"/>
    <property type="match status" value="1"/>
</dbReference>
<keyword evidence="8" id="KW-0547">Nucleotide-binding</keyword>
<feature type="binding site" evidence="8">
    <location>
        <position position="159"/>
    </location>
    <ligand>
        <name>sn-glycerol 3-phosphate</name>
        <dbReference type="ChEBI" id="CHEBI:57597"/>
    </ligand>
</feature>
<keyword evidence="8" id="KW-0963">Cytoplasm</keyword>
<feature type="binding site" evidence="8">
    <location>
        <position position="279"/>
    </location>
    <ligand>
        <name>sn-glycerol 3-phosphate</name>
        <dbReference type="ChEBI" id="CHEBI:57597"/>
    </ligand>
</feature>
<feature type="domain" description="Glycerol-3-phosphate dehydrogenase NAD-dependent N-terminal" evidence="11">
    <location>
        <begin position="19"/>
        <end position="183"/>
    </location>
</feature>
<dbReference type="PRINTS" id="PR00077">
    <property type="entry name" value="GPDHDRGNASE"/>
</dbReference>
<dbReference type="InterPro" id="IPR011128">
    <property type="entry name" value="G3P_DH_NAD-dep_N"/>
</dbReference>
<evidence type="ECO:0000259" key="11">
    <source>
        <dbReference type="Pfam" id="PF01210"/>
    </source>
</evidence>
<dbReference type="InterPro" id="IPR006109">
    <property type="entry name" value="G3P_DH_NAD-dep_C"/>
</dbReference>
<keyword evidence="7 8" id="KW-1208">Phospholipid metabolism</keyword>
<comment type="catalytic activity">
    <reaction evidence="8">
        <text>sn-glycerol 3-phosphate + NAD(+) = dihydroxyacetone phosphate + NADH + H(+)</text>
        <dbReference type="Rhea" id="RHEA:11092"/>
        <dbReference type="ChEBI" id="CHEBI:15378"/>
        <dbReference type="ChEBI" id="CHEBI:57540"/>
        <dbReference type="ChEBI" id="CHEBI:57597"/>
        <dbReference type="ChEBI" id="CHEBI:57642"/>
        <dbReference type="ChEBI" id="CHEBI:57945"/>
        <dbReference type="EC" id="1.1.1.94"/>
    </reaction>
</comment>
<dbReference type="NCBIfam" id="NF000940">
    <property type="entry name" value="PRK00094.1-2"/>
    <property type="match status" value="1"/>
</dbReference>
<dbReference type="SUPFAM" id="SSF48179">
    <property type="entry name" value="6-phosphogluconate dehydrogenase C-terminal domain-like"/>
    <property type="match status" value="1"/>
</dbReference>
<feature type="binding site" evidence="8">
    <location>
        <position position="27"/>
    </location>
    <ligand>
        <name>NADPH</name>
        <dbReference type="ChEBI" id="CHEBI:57783"/>
    </ligand>
</feature>
<dbReference type="InterPro" id="IPR008927">
    <property type="entry name" value="6-PGluconate_DH-like_C_sf"/>
</dbReference>
<feature type="binding site" evidence="8">
    <location>
        <position position="28"/>
    </location>
    <ligand>
        <name>NADPH</name>
        <dbReference type="ChEBI" id="CHEBI:57783"/>
    </ligand>
</feature>
<gene>
    <name evidence="8" type="primary">gpsA</name>
    <name evidence="13" type="ORF">P8192_06470</name>
</gene>
<feature type="binding site" evidence="8">
    <location>
        <position position="304"/>
    </location>
    <ligand>
        <name>NADPH</name>
        <dbReference type="ChEBI" id="CHEBI:57783"/>
    </ligand>
</feature>
<feature type="binding site" evidence="8">
    <location>
        <position position="267"/>
    </location>
    <ligand>
        <name>sn-glycerol 3-phosphate</name>
        <dbReference type="ChEBI" id="CHEBI:57597"/>
    </ligand>
</feature>
<dbReference type="HAMAP" id="MF_00394">
    <property type="entry name" value="NAD_Glyc3P_dehydrog"/>
    <property type="match status" value="1"/>
</dbReference>
<feature type="binding site" evidence="8">
    <location>
        <position position="214"/>
    </location>
    <ligand>
        <name>sn-glycerol 3-phosphate</name>
        <dbReference type="ChEBI" id="CHEBI:57597"/>
    </ligand>
</feature>
<dbReference type="EC" id="1.1.1.94" evidence="8"/>
<evidence type="ECO:0000256" key="10">
    <source>
        <dbReference type="RuleBase" id="RU000439"/>
    </source>
</evidence>
<proteinExistence type="inferred from homology"/>
<keyword evidence="6 8" id="KW-0594">Phospholipid biosynthesis</keyword>
<evidence type="ECO:0000256" key="2">
    <source>
        <dbReference type="ARBA" id="ARBA00022516"/>
    </source>
</evidence>
<protein>
    <recommendedName>
        <fullName evidence="8">Glycerol-3-phosphate dehydrogenase [NAD(P)+]</fullName>
        <ecNumber evidence="8">1.1.1.94</ecNumber>
    </recommendedName>
    <alternativeName>
        <fullName evidence="8">NAD(P)(+)-dependent glycerol-3-phosphate dehydrogenase</fullName>
    </alternativeName>
    <alternativeName>
        <fullName evidence="8">NAD(P)H-dependent dihydroxyacetone-phosphate reductase</fullName>
    </alternativeName>
</protein>
<evidence type="ECO:0000256" key="8">
    <source>
        <dbReference type="HAMAP-Rule" id="MF_00394"/>
    </source>
</evidence>
<dbReference type="Proteomes" id="UP001219037">
    <property type="component" value="Chromosome"/>
</dbReference>
<reference evidence="13 14" key="1">
    <citation type="submission" date="2023-04" db="EMBL/GenBank/DDBJ databases">
        <title>Funneling lignin-derived compounds into biodiesel using alkali-halophilic Citricoccus sp. P2.</title>
        <authorList>
            <person name="Luo C.-B."/>
        </authorList>
    </citation>
    <scope>NUCLEOTIDE SEQUENCE [LARGE SCALE GENOMIC DNA]</scope>
    <source>
        <strain evidence="13 14">P2</strain>
    </source>
</reference>
<evidence type="ECO:0000256" key="7">
    <source>
        <dbReference type="ARBA" id="ARBA00023264"/>
    </source>
</evidence>
<organism evidence="13 14">
    <name type="scientific">Citricoccus muralis</name>
    <dbReference type="NCBI Taxonomy" id="169134"/>
    <lineage>
        <taxon>Bacteria</taxon>
        <taxon>Bacillati</taxon>
        <taxon>Actinomycetota</taxon>
        <taxon>Actinomycetes</taxon>
        <taxon>Micrococcales</taxon>
        <taxon>Micrococcaceae</taxon>
        <taxon>Citricoccus</taxon>
    </lineage>
</organism>
<keyword evidence="5 8" id="KW-0443">Lipid metabolism</keyword>